<accession>A0A1F7VG40</accession>
<name>A0A1F7VG40_9BACT</name>
<dbReference type="EMBL" id="MGET01000035">
    <property type="protein sequence ID" value="OGL89510.1"/>
    <property type="molecule type" value="Genomic_DNA"/>
</dbReference>
<keyword evidence="1" id="KW-0378">Hydrolase</keyword>
<dbReference type="PANTHER" id="PTHR30255:SF2">
    <property type="entry name" value="SINGLE-STRANDED-DNA-SPECIFIC EXONUCLEASE RECJ"/>
    <property type="match status" value="1"/>
</dbReference>
<organism evidence="3 4">
    <name type="scientific">Candidatus Uhrbacteria bacterium RIFCSPLOWO2_02_FULL_53_10</name>
    <dbReference type="NCBI Taxonomy" id="1802411"/>
    <lineage>
        <taxon>Bacteria</taxon>
        <taxon>Candidatus Uhriibacteriota</taxon>
    </lineage>
</organism>
<dbReference type="InterPro" id="IPR051673">
    <property type="entry name" value="SSDNA_exonuclease_RecJ"/>
</dbReference>
<proteinExistence type="predicted"/>
<evidence type="ECO:0000256" key="1">
    <source>
        <dbReference type="ARBA" id="ARBA00022801"/>
    </source>
</evidence>
<feature type="domain" description="RecJ OB" evidence="2">
    <location>
        <begin position="35"/>
        <end position="140"/>
    </location>
</feature>
<dbReference type="InterPro" id="IPR041122">
    <property type="entry name" value="RecJ_OB"/>
</dbReference>
<dbReference type="Pfam" id="PF17768">
    <property type="entry name" value="RecJ_OB"/>
    <property type="match status" value="1"/>
</dbReference>
<sequence>MTITPEHVPAWIAAMTREAEGMRSNQPSAEGQNADLDVGLDDASYELVDALCLMAPFGVGNERPLFCARTHTVLAFERVGKTGAHLRLSVTTPGKKVVQCIWFGADQRAHGLTMGQKVDVYYRLDTTWYRGARQIQIEIERVEHV</sequence>
<comment type="caution">
    <text evidence="3">The sequence shown here is derived from an EMBL/GenBank/DDBJ whole genome shotgun (WGS) entry which is preliminary data.</text>
</comment>
<evidence type="ECO:0000259" key="2">
    <source>
        <dbReference type="Pfam" id="PF17768"/>
    </source>
</evidence>
<reference evidence="3 4" key="1">
    <citation type="journal article" date="2016" name="Nat. Commun.">
        <title>Thousands of microbial genomes shed light on interconnected biogeochemical processes in an aquifer system.</title>
        <authorList>
            <person name="Anantharaman K."/>
            <person name="Brown C.T."/>
            <person name="Hug L.A."/>
            <person name="Sharon I."/>
            <person name="Castelle C.J."/>
            <person name="Probst A.J."/>
            <person name="Thomas B.C."/>
            <person name="Singh A."/>
            <person name="Wilkins M.J."/>
            <person name="Karaoz U."/>
            <person name="Brodie E.L."/>
            <person name="Williams K.H."/>
            <person name="Hubbard S.S."/>
            <person name="Banfield J.F."/>
        </authorList>
    </citation>
    <scope>NUCLEOTIDE SEQUENCE [LARGE SCALE GENOMIC DNA]</scope>
</reference>
<dbReference type="Gene3D" id="2.40.50.460">
    <property type="match status" value="1"/>
</dbReference>
<evidence type="ECO:0000313" key="4">
    <source>
        <dbReference type="Proteomes" id="UP000177574"/>
    </source>
</evidence>
<dbReference type="AlphaFoldDB" id="A0A1F7VG40"/>
<evidence type="ECO:0000313" key="3">
    <source>
        <dbReference type="EMBL" id="OGL89510.1"/>
    </source>
</evidence>
<dbReference type="GO" id="GO:0016787">
    <property type="term" value="F:hydrolase activity"/>
    <property type="evidence" value="ECO:0007669"/>
    <property type="project" value="UniProtKB-KW"/>
</dbReference>
<dbReference type="Proteomes" id="UP000177574">
    <property type="component" value="Unassembled WGS sequence"/>
</dbReference>
<gene>
    <name evidence="3" type="ORF">A3I45_00285</name>
</gene>
<dbReference type="PANTHER" id="PTHR30255">
    <property type="entry name" value="SINGLE-STRANDED-DNA-SPECIFIC EXONUCLEASE RECJ"/>
    <property type="match status" value="1"/>
</dbReference>
<protein>
    <recommendedName>
        <fullName evidence="2">RecJ OB domain-containing protein</fullName>
    </recommendedName>
</protein>